<dbReference type="EMBL" id="MTCY01000029">
    <property type="protein sequence ID" value="OWP76248.1"/>
    <property type="molecule type" value="Genomic_DNA"/>
</dbReference>
<organism evidence="2 3">
    <name type="scientific">Flavobacterium columnare</name>
    <dbReference type="NCBI Taxonomy" id="996"/>
    <lineage>
        <taxon>Bacteria</taxon>
        <taxon>Pseudomonadati</taxon>
        <taxon>Bacteroidota</taxon>
        <taxon>Flavobacteriia</taxon>
        <taxon>Flavobacteriales</taxon>
        <taxon>Flavobacteriaceae</taxon>
        <taxon>Flavobacterium</taxon>
    </lineage>
</organism>
<dbReference type="AlphaFoldDB" id="A0A246G9I5"/>
<dbReference type="InterPro" id="IPR046582">
    <property type="entry name" value="DUF6630"/>
</dbReference>
<proteinExistence type="predicted"/>
<evidence type="ECO:0000259" key="1">
    <source>
        <dbReference type="Pfam" id="PF20335"/>
    </source>
</evidence>
<feature type="domain" description="DUF6630" evidence="1">
    <location>
        <begin position="192"/>
        <end position="338"/>
    </location>
</feature>
<reference evidence="2 3" key="1">
    <citation type="journal article" date="2017" name="Infect. Genet. Evol.">
        <title>Comparative genome analysis of fish pathogen Flavobacterium columnare reveals extensive sequence diversity within the species.</title>
        <authorList>
            <person name="Kayansamruaj P."/>
            <person name="Dong H.T."/>
            <person name="Hirono I."/>
            <person name="Kondo H."/>
            <person name="Senapin S."/>
            <person name="Rodkhum C."/>
        </authorList>
    </citation>
    <scope>NUCLEOTIDE SEQUENCE [LARGE SCALE GENOMIC DNA]</scope>
    <source>
        <strain evidence="2 3">1214</strain>
    </source>
</reference>
<dbReference type="Proteomes" id="UP000198034">
    <property type="component" value="Unassembled WGS sequence"/>
</dbReference>
<accession>A0A246G9I5</accession>
<dbReference type="Pfam" id="PF20335">
    <property type="entry name" value="DUF6630"/>
    <property type="match status" value="1"/>
</dbReference>
<gene>
    <name evidence="2" type="ORF">BWK62_10250</name>
</gene>
<comment type="caution">
    <text evidence="2">The sequence shown here is derived from an EMBL/GenBank/DDBJ whole genome shotgun (WGS) entry which is preliminary data.</text>
</comment>
<protein>
    <recommendedName>
        <fullName evidence="1">DUF6630 domain-containing protein</fullName>
    </recommendedName>
</protein>
<evidence type="ECO:0000313" key="3">
    <source>
        <dbReference type="Proteomes" id="UP000198034"/>
    </source>
</evidence>
<name>A0A246G9I5_9FLAO</name>
<evidence type="ECO:0000313" key="2">
    <source>
        <dbReference type="EMBL" id="OWP76248.1"/>
    </source>
</evidence>
<sequence>MARIYYYQEKLSGNAFKNNIINSELFDYIFENTSYSNFEILPTSKKSFFRFLKSTKEIFKIIQISRDGIDYKANEGNFYLPKAIIFCDKNDYNFPSEFYFIAKIGDKIEIRKCKGGKEVKWFQIPDLHGEVTEKKIILKLENSLLELKKIIETTYNKQFNIDNKEKKEIVQRKIEEEQPLLDQNQKKAYKNLIELCAPLNPKKEQIILFIEQLKKYDQNKSYYATLNCLLNFLDQNQISFILRLDWKAAIEDLKWVLELSLKQNFNLVIELPDEKSYEENVSVSFHHVFQDFEKALIIKGLQIGFINTESDEYVFIIHKILDKKEIKKVINLMGYEYQESQE</sequence>